<dbReference type="Proteomes" id="UP001627154">
    <property type="component" value="Unassembled WGS sequence"/>
</dbReference>
<dbReference type="EMBL" id="JBJJXI010000069">
    <property type="protein sequence ID" value="KAL3396713.1"/>
    <property type="molecule type" value="Genomic_DNA"/>
</dbReference>
<accession>A0ABD2WU68</accession>
<feature type="compositionally biased region" description="Low complexity" evidence="1">
    <location>
        <begin position="76"/>
        <end position="85"/>
    </location>
</feature>
<sequence length="200" mass="21573">MSEAEKRDGVADSPEIPPQEIRRIVESLGAWPTVQHIWRLEKAVSGRGSATTQVPDTGVPRQRSSVQTQTEATYITAAVQTAAPTPRRRRPPAKAPRPAPIAAPPVTQLAAPVTRRRPPPRRIAPVAQPYVRPPAVRFNTASTAAPDTSVVIDLSLSPTTPPGKKPPSVPRARGTPTIKADSRVHVDPKLLKEIFGEDLE</sequence>
<dbReference type="AlphaFoldDB" id="A0ABD2WU68"/>
<comment type="caution">
    <text evidence="2">The sequence shown here is derived from an EMBL/GenBank/DDBJ whole genome shotgun (WGS) entry which is preliminary data.</text>
</comment>
<feature type="compositionally biased region" description="Pro residues" evidence="1">
    <location>
        <begin position="93"/>
        <end position="103"/>
    </location>
</feature>
<proteinExistence type="predicted"/>
<feature type="region of interest" description="Disordered" evidence="1">
    <location>
        <begin position="44"/>
        <end position="125"/>
    </location>
</feature>
<reference evidence="2 3" key="1">
    <citation type="journal article" date="2024" name="bioRxiv">
        <title>A reference genome for Trichogramma kaykai: A tiny desert-dwelling parasitoid wasp with competing sex-ratio distorters.</title>
        <authorList>
            <person name="Culotta J."/>
            <person name="Lindsey A.R."/>
        </authorList>
    </citation>
    <scope>NUCLEOTIDE SEQUENCE [LARGE SCALE GENOMIC DNA]</scope>
    <source>
        <strain evidence="2 3">KSX58</strain>
    </source>
</reference>
<evidence type="ECO:0000256" key="1">
    <source>
        <dbReference type="SAM" id="MobiDB-lite"/>
    </source>
</evidence>
<protein>
    <submittedName>
        <fullName evidence="2">Uncharacterized protein</fullName>
    </submittedName>
</protein>
<organism evidence="2 3">
    <name type="scientific">Trichogramma kaykai</name>
    <dbReference type="NCBI Taxonomy" id="54128"/>
    <lineage>
        <taxon>Eukaryota</taxon>
        <taxon>Metazoa</taxon>
        <taxon>Ecdysozoa</taxon>
        <taxon>Arthropoda</taxon>
        <taxon>Hexapoda</taxon>
        <taxon>Insecta</taxon>
        <taxon>Pterygota</taxon>
        <taxon>Neoptera</taxon>
        <taxon>Endopterygota</taxon>
        <taxon>Hymenoptera</taxon>
        <taxon>Apocrita</taxon>
        <taxon>Proctotrupomorpha</taxon>
        <taxon>Chalcidoidea</taxon>
        <taxon>Trichogrammatidae</taxon>
        <taxon>Trichogramma</taxon>
    </lineage>
</organism>
<feature type="compositionally biased region" description="Pro residues" evidence="1">
    <location>
        <begin position="159"/>
        <end position="169"/>
    </location>
</feature>
<gene>
    <name evidence="2" type="ORF">TKK_009313</name>
</gene>
<keyword evidence="3" id="KW-1185">Reference proteome</keyword>
<feature type="compositionally biased region" description="Polar residues" evidence="1">
    <location>
        <begin position="62"/>
        <end position="73"/>
    </location>
</feature>
<evidence type="ECO:0000313" key="2">
    <source>
        <dbReference type="EMBL" id="KAL3396713.1"/>
    </source>
</evidence>
<feature type="region of interest" description="Disordered" evidence="1">
    <location>
        <begin position="141"/>
        <end position="178"/>
    </location>
</feature>
<name>A0ABD2WU68_9HYME</name>
<evidence type="ECO:0000313" key="3">
    <source>
        <dbReference type="Proteomes" id="UP001627154"/>
    </source>
</evidence>